<comment type="caution">
    <text evidence="2">The sequence shown here is derived from an EMBL/GenBank/DDBJ whole genome shotgun (WGS) entry which is preliminary data.</text>
</comment>
<dbReference type="EMBL" id="MOOE01000025">
    <property type="protein sequence ID" value="KAK1509280.1"/>
    <property type="molecule type" value="Genomic_DNA"/>
</dbReference>
<organism evidence="2 3">
    <name type="scientific">Colletotrichum costaricense</name>
    <dbReference type="NCBI Taxonomy" id="1209916"/>
    <lineage>
        <taxon>Eukaryota</taxon>
        <taxon>Fungi</taxon>
        <taxon>Dikarya</taxon>
        <taxon>Ascomycota</taxon>
        <taxon>Pezizomycotina</taxon>
        <taxon>Sordariomycetes</taxon>
        <taxon>Hypocreomycetidae</taxon>
        <taxon>Glomerellales</taxon>
        <taxon>Glomerellaceae</taxon>
        <taxon>Colletotrichum</taxon>
        <taxon>Colletotrichum acutatum species complex</taxon>
    </lineage>
</organism>
<reference evidence="2 3" key="1">
    <citation type="submission" date="2016-10" db="EMBL/GenBank/DDBJ databases">
        <title>The genome sequence of Colletotrichum fioriniae PJ7.</title>
        <authorList>
            <person name="Baroncelli R."/>
        </authorList>
    </citation>
    <scope>NUCLEOTIDE SEQUENCE [LARGE SCALE GENOMIC DNA]</scope>
    <source>
        <strain evidence="2 3">IMI 309622</strain>
    </source>
</reference>
<dbReference type="RefSeq" id="XP_060305689.1">
    <property type="nucleotide sequence ID" value="XM_060463934.1"/>
</dbReference>
<feature type="compositionally biased region" description="Polar residues" evidence="1">
    <location>
        <begin position="86"/>
        <end position="107"/>
    </location>
</feature>
<evidence type="ECO:0000313" key="3">
    <source>
        <dbReference type="Proteomes" id="UP001240678"/>
    </source>
</evidence>
<feature type="compositionally biased region" description="Low complexity" evidence="1">
    <location>
        <begin position="165"/>
        <end position="175"/>
    </location>
</feature>
<dbReference type="Proteomes" id="UP001240678">
    <property type="component" value="Unassembled WGS sequence"/>
</dbReference>
<evidence type="ECO:0000313" key="2">
    <source>
        <dbReference type="EMBL" id="KAK1509280.1"/>
    </source>
</evidence>
<dbReference type="AlphaFoldDB" id="A0AAJ0DT37"/>
<gene>
    <name evidence="2" type="ORF">CCOS01_15796</name>
</gene>
<evidence type="ECO:0000256" key="1">
    <source>
        <dbReference type="SAM" id="MobiDB-lite"/>
    </source>
</evidence>
<accession>A0AAJ0DT37</accession>
<name>A0AAJ0DT37_9PEZI</name>
<keyword evidence="3" id="KW-1185">Reference proteome</keyword>
<protein>
    <submittedName>
        <fullName evidence="2">Uncharacterized protein</fullName>
    </submittedName>
</protein>
<feature type="region of interest" description="Disordered" evidence="1">
    <location>
        <begin position="77"/>
        <end position="107"/>
    </location>
</feature>
<dbReference type="GeneID" id="85347481"/>
<feature type="region of interest" description="Disordered" evidence="1">
    <location>
        <begin position="124"/>
        <end position="175"/>
    </location>
</feature>
<proteinExistence type="predicted"/>
<sequence length="175" mass="19132">MRSTCVPPAPPTATKAVTPHCRNAVPRTHALPSPTSSLSLHSLPPGLCACSEPKRDILPPQKKGRLSVILNLSHAIPVRNTETPKHTPQQPETSFLPSSQEKPPSSLFNYFGQRQLFNKRQKQIPSFSVPRPLPPAAAFGPGTDRTDSHIPRHRTPQGTLRSPRRPSLSSSPPYP</sequence>